<sequence length="57" mass="6667">MKSYINTVINEVQIINKKVDYLIHDPINNMINLKTIKINPKELDDLPNMETKKSIVK</sequence>
<accession>A0ACA9S4M5</accession>
<reference evidence="1" key="1">
    <citation type="submission" date="2021-06" db="EMBL/GenBank/DDBJ databases">
        <authorList>
            <person name="Kallberg Y."/>
            <person name="Tangrot J."/>
            <person name="Rosling A."/>
        </authorList>
    </citation>
    <scope>NUCLEOTIDE SEQUENCE</scope>
    <source>
        <strain evidence="1">MA461A</strain>
    </source>
</reference>
<dbReference type="Proteomes" id="UP000789920">
    <property type="component" value="Unassembled WGS sequence"/>
</dbReference>
<proteinExistence type="predicted"/>
<dbReference type="EMBL" id="CAJVQC010090634">
    <property type="protein sequence ID" value="CAG8825505.1"/>
    <property type="molecule type" value="Genomic_DNA"/>
</dbReference>
<comment type="caution">
    <text evidence="1">The sequence shown here is derived from an EMBL/GenBank/DDBJ whole genome shotgun (WGS) entry which is preliminary data.</text>
</comment>
<gene>
    <name evidence="1" type="ORF">RPERSI_LOCUS26501</name>
</gene>
<evidence type="ECO:0000313" key="2">
    <source>
        <dbReference type="Proteomes" id="UP000789920"/>
    </source>
</evidence>
<protein>
    <submittedName>
        <fullName evidence="1">29941_t:CDS:1</fullName>
    </submittedName>
</protein>
<organism evidence="1 2">
    <name type="scientific">Racocetra persica</name>
    <dbReference type="NCBI Taxonomy" id="160502"/>
    <lineage>
        <taxon>Eukaryota</taxon>
        <taxon>Fungi</taxon>
        <taxon>Fungi incertae sedis</taxon>
        <taxon>Mucoromycota</taxon>
        <taxon>Glomeromycotina</taxon>
        <taxon>Glomeromycetes</taxon>
        <taxon>Diversisporales</taxon>
        <taxon>Gigasporaceae</taxon>
        <taxon>Racocetra</taxon>
    </lineage>
</organism>
<evidence type="ECO:0000313" key="1">
    <source>
        <dbReference type="EMBL" id="CAG8825505.1"/>
    </source>
</evidence>
<feature type="non-terminal residue" evidence="1">
    <location>
        <position position="57"/>
    </location>
</feature>
<name>A0ACA9S4M5_9GLOM</name>
<keyword evidence="2" id="KW-1185">Reference proteome</keyword>